<dbReference type="RefSeq" id="WP_070351969.1">
    <property type="nucleotide sequence ID" value="NZ_CP043474.1"/>
</dbReference>
<gene>
    <name evidence="6" type="ORF">BEL07_04835</name>
</gene>
<dbReference type="Pfam" id="PF00440">
    <property type="entry name" value="TetR_N"/>
    <property type="match status" value="1"/>
</dbReference>
<dbReference type="PANTHER" id="PTHR47506:SF1">
    <property type="entry name" value="HTH-TYPE TRANSCRIPTIONAL REGULATOR YJDC"/>
    <property type="match status" value="1"/>
</dbReference>
<evidence type="ECO:0000256" key="4">
    <source>
        <dbReference type="PROSITE-ProRule" id="PRU00335"/>
    </source>
</evidence>
<reference evidence="6 7" key="1">
    <citation type="submission" date="2016-09" db="EMBL/GenBank/DDBJ databases">
        <title>genome sequence of Mycobacterium sp. 739 SCH.</title>
        <authorList>
            <person name="Greninger A.L."/>
            <person name="Qin X."/>
            <person name="Jerome K."/>
            <person name="Vora S."/>
            <person name="Quinn K."/>
        </authorList>
    </citation>
    <scope>NUCLEOTIDE SEQUENCE [LARGE SCALE GENOMIC DNA]</scope>
    <source>
        <strain evidence="6 7">SCH</strain>
    </source>
</reference>
<dbReference type="EMBL" id="MCHX01000008">
    <property type="protein sequence ID" value="OFJ54887.1"/>
    <property type="molecule type" value="Genomic_DNA"/>
</dbReference>
<evidence type="ECO:0000259" key="5">
    <source>
        <dbReference type="PROSITE" id="PS50977"/>
    </source>
</evidence>
<keyword evidence="2 4" id="KW-0238">DNA-binding</keyword>
<dbReference type="Gene3D" id="1.10.357.10">
    <property type="entry name" value="Tetracycline Repressor, domain 2"/>
    <property type="match status" value="1"/>
</dbReference>
<feature type="DNA-binding region" description="H-T-H motif" evidence="4">
    <location>
        <begin position="39"/>
        <end position="58"/>
    </location>
</feature>
<dbReference type="PROSITE" id="PS50977">
    <property type="entry name" value="HTH_TETR_2"/>
    <property type="match status" value="1"/>
</dbReference>
<dbReference type="SUPFAM" id="SSF48498">
    <property type="entry name" value="Tetracyclin repressor-like, C-terminal domain"/>
    <property type="match status" value="1"/>
</dbReference>
<dbReference type="PRINTS" id="PR00455">
    <property type="entry name" value="HTHTETR"/>
</dbReference>
<evidence type="ECO:0000313" key="7">
    <source>
        <dbReference type="Proteomes" id="UP000178953"/>
    </source>
</evidence>
<sequence length="196" mass="21373">MTERDLPAPARDISALGVRERILAAATELFYEHGINATGVDRLVDVSSVSKRTLYKHFSAKDAVVEEYLRSIEDHLDHRAVRADDPRERLLGIFDLRPRGRIRGCPFHNAAVEAADAMPGVRTVVSDFKRRSIVGLEEMAEAAGARDPARLARQLAVVFEGAMALSTSLDDPGPVADAREIAAALIDAATRSSDRD</sequence>
<dbReference type="InterPro" id="IPR001647">
    <property type="entry name" value="HTH_TetR"/>
</dbReference>
<organism evidence="6 7">
    <name type="scientific">Mycolicibacterium grossiae</name>
    <dbReference type="NCBI Taxonomy" id="1552759"/>
    <lineage>
        <taxon>Bacteria</taxon>
        <taxon>Bacillati</taxon>
        <taxon>Actinomycetota</taxon>
        <taxon>Actinomycetes</taxon>
        <taxon>Mycobacteriales</taxon>
        <taxon>Mycobacteriaceae</taxon>
        <taxon>Mycolicibacterium</taxon>
    </lineage>
</organism>
<protein>
    <recommendedName>
        <fullName evidence="5">HTH tetR-type domain-containing protein</fullName>
    </recommendedName>
</protein>
<proteinExistence type="predicted"/>
<keyword evidence="1" id="KW-0805">Transcription regulation</keyword>
<evidence type="ECO:0000256" key="3">
    <source>
        <dbReference type="ARBA" id="ARBA00023163"/>
    </source>
</evidence>
<dbReference type="PANTHER" id="PTHR47506">
    <property type="entry name" value="TRANSCRIPTIONAL REGULATORY PROTEIN"/>
    <property type="match status" value="1"/>
</dbReference>
<dbReference type="AlphaFoldDB" id="A0A1E8Q8M7"/>
<dbReference type="InterPro" id="IPR011075">
    <property type="entry name" value="TetR_C"/>
</dbReference>
<name>A0A1E8Q8M7_9MYCO</name>
<dbReference type="GO" id="GO:0003677">
    <property type="term" value="F:DNA binding"/>
    <property type="evidence" value="ECO:0007669"/>
    <property type="project" value="UniProtKB-UniRule"/>
</dbReference>
<dbReference type="Proteomes" id="UP000178953">
    <property type="component" value="Unassembled WGS sequence"/>
</dbReference>
<evidence type="ECO:0000313" key="6">
    <source>
        <dbReference type="EMBL" id="OFJ54887.1"/>
    </source>
</evidence>
<keyword evidence="7" id="KW-1185">Reference proteome</keyword>
<dbReference type="OrthoDB" id="4214267at2"/>
<keyword evidence="3" id="KW-0804">Transcription</keyword>
<dbReference type="InterPro" id="IPR009057">
    <property type="entry name" value="Homeodomain-like_sf"/>
</dbReference>
<dbReference type="InterPro" id="IPR036271">
    <property type="entry name" value="Tet_transcr_reg_TetR-rel_C_sf"/>
</dbReference>
<accession>A0A1E8Q8M7</accession>
<dbReference type="Pfam" id="PF16925">
    <property type="entry name" value="TetR_C_13"/>
    <property type="match status" value="1"/>
</dbReference>
<dbReference type="SUPFAM" id="SSF46689">
    <property type="entry name" value="Homeodomain-like"/>
    <property type="match status" value="1"/>
</dbReference>
<feature type="domain" description="HTH tetR-type" evidence="5">
    <location>
        <begin position="16"/>
        <end position="76"/>
    </location>
</feature>
<comment type="caution">
    <text evidence="6">The sequence shown here is derived from an EMBL/GenBank/DDBJ whole genome shotgun (WGS) entry which is preliminary data.</text>
</comment>
<evidence type="ECO:0000256" key="2">
    <source>
        <dbReference type="ARBA" id="ARBA00023125"/>
    </source>
</evidence>
<evidence type="ECO:0000256" key="1">
    <source>
        <dbReference type="ARBA" id="ARBA00023015"/>
    </source>
</evidence>